<dbReference type="Proteomes" id="UP001239213">
    <property type="component" value="Unassembled WGS sequence"/>
</dbReference>
<dbReference type="EMBL" id="MPDP01000001">
    <property type="protein sequence ID" value="KAK1499460.1"/>
    <property type="molecule type" value="Genomic_DNA"/>
</dbReference>
<name>A0AAI9YDW5_9PEZI</name>
<keyword evidence="2" id="KW-1185">Reference proteome</keyword>
<evidence type="ECO:0000313" key="2">
    <source>
        <dbReference type="Proteomes" id="UP001239213"/>
    </source>
</evidence>
<reference evidence="1" key="1">
    <citation type="submission" date="2016-11" db="EMBL/GenBank/DDBJ databases">
        <title>The genome sequence of Colletotrichum cuscutae.</title>
        <authorList>
            <person name="Baroncelli R."/>
        </authorList>
    </citation>
    <scope>NUCLEOTIDE SEQUENCE</scope>
    <source>
        <strain evidence="1">IMI 304802</strain>
    </source>
</reference>
<protein>
    <submittedName>
        <fullName evidence="1">Uncharacterized protein</fullName>
    </submittedName>
</protein>
<proteinExistence type="predicted"/>
<gene>
    <name evidence="1" type="ORF">CCUS01_00184</name>
</gene>
<sequence>MGPRDSGSMQFDMLSARFMLGKLRSSVAESGFIMLIMIRVKFSAKIIEGLVLAHREGMRRKSLKRDLISHPANRHAGQDQRTSIERSSVRLFNTYDTSLELQTPFGGEIPTVPAHDGKHTPILSKPVRSSGLFLTSLITTLYLLYKISQFTRDSQHSFRMGLSWVTAKLFTCFFGTGRIPEERLRRQIVVRSMAEMALMERIGTLQSPMDFGTKSYA</sequence>
<comment type="caution">
    <text evidence="1">The sequence shown here is derived from an EMBL/GenBank/DDBJ whole genome shotgun (WGS) entry which is preliminary data.</text>
</comment>
<dbReference type="AlphaFoldDB" id="A0AAI9YDW5"/>
<organism evidence="1 2">
    <name type="scientific">Colletotrichum cuscutae</name>
    <dbReference type="NCBI Taxonomy" id="1209917"/>
    <lineage>
        <taxon>Eukaryota</taxon>
        <taxon>Fungi</taxon>
        <taxon>Dikarya</taxon>
        <taxon>Ascomycota</taxon>
        <taxon>Pezizomycotina</taxon>
        <taxon>Sordariomycetes</taxon>
        <taxon>Hypocreomycetidae</taxon>
        <taxon>Glomerellales</taxon>
        <taxon>Glomerellaceae</taxon>
        <taxon>Colletotrichum</taxon>
        <taxon>Colletotrichum acutatum species complex</taxon>
    </lineage>
</organism>
<evidence type="ECO:0000313" key="1">
    <source>
        <dbReference type="EMBL" id="KAK1499460.1"/>
    </source>
</evidence>
<accession>A0AAI9YDW5</accession>